<feature type="chain" id="PRO_5022194258" evidence="2">
    <location>
        <begin position="27"/>
        <end position="517"/>
    </location>
</feature>
<dbReference type="OrthoDB" id="282859at2"/>
<feature type="compositionally biased region" description="Polar residues" evidence="1">
    <location>
        <begin position="118"/>
        <end position="128"/>
    </location>
</feature>
<feature type="compositionally biased region" description="Polar residues" evidence="1">
    <location>
        <begin position="227"/>
        <end position="241"/>
    </location>
</feature>
<organism evidence="3 4">
    <name type="scientific">Poriferisphaera corsica</name>
    <dbReference type="NCBI Taxonomy" id="2528020"/>
    <lineage>
        <taxon>Bacteria</taxon>
        <taxon>Pseudomonadati</taxon>
        <taxon>Planctomycetota</taxon>
        <taxon>Phycisphaerae</taxon>
        <taxon>Phycisphaerales</taxon>
        <taxon>Phycisphaeraceae</taxon>
        <taxon>Poriferisphaera</taxon>
    </lineage>
</organism>
<dbReference type="RefSeq" id="WP_145075031.1">
    <property type="nucleotide sequence ID" value="NZ_CP036425.1"/>
</dbReference>
<feature type="region of interest" description="Disordered" evidence="1">
    <location>
        <begin position="25"/>
        <end position="282"/>
    </location>
</feature>
<keyword evidence="2" id="KW-0732">Signal</keyword>
<evidence type="ECO:0000313" key="4">
    <source>
        <dbReference type="Proteomes" id="UP000317369"/>
    </source>
</evidence>
<feature type="compositionally biased region" description="Acidic residues" evidence="1">
    <location>
        <begin position="189"/>
        <end position="201"/>
    </location>
</feature>
<gene>
    <name evidence="3" type="ORF">KS4_08790</name>
</gene>
<feature type="signal peptide" evidence="2">
    <location>
        <begin position="1"/>
        <end position="26"/>
    </location>
</feature>
<keyword evidence="4" id="KW-1185">Reference proteome</keyword>
<dbReference type="PROSITE" id="PS51257">
    <property type="entry name" value="PROKAR_LIPOPROTEIN"/>
    <property type="match status" value="1"/>
</dbReference>
<feature type="compositionally biased region" description="Basic and acidic residues" evidence="1">
    <location>
        <begin position="153"/>
        <end position="172"/>
    </location>
</feature>
<reference evidence="3 4" key="1">
    <citation type="submission" date="2019-02" db="EMBL/GenBank/DDBJ databases">
        <title>Deep-cultivation of Planctomycetes and their phenomic and genomic characterization uncovers novel biology.</title>
        <authorList>
            <person name="Wiegand S."/>
            <person name="Jogler M."/>
            <person name="Boedeker C."/>
            <person name="Pinto D."/>
            <person name="Vollmers J."/>
            <person name="Rivas-Marin E."/>
            <person name="Kohn T."/>
            <person name="Peeters S.H."/>
            <person name="Heuer A."/>
            <person name="Rast P."/>
            <person name="Oberbeckmann S."/>
            <person name="Bunk B."/>
            <person name="Jeske O."/>
            <person name="Meyerdierks A."/>
            <person name="Storesund J.E."/>
            <person name="Kallscheuer N."/>
            <person name="Luecker S."/>
            <person name="Lage O.M."/>
            <person name="Pohl T."/>
            <person name="Merkel B.J."/>
            <person name="Hornburger P."/>
            <person name="Mueller R.-W."/>
            <person name="Bruemmer F."/>
            <person name="Labrenz M."/>
            <person name="Spormann A.M."/>
            <person name="Op den Camp H."/>
            <person name="Overmann J."/>
            <person name="Amann R."/>
            <person name="Jetten M.S.M."/>
            <person name="Mascher T."/>
            <person name="Medema M.H."/>
            <person name="Devos D.P."/>
            <person name="Kaster A.-K."/>
            <person name="Ovreas L."/>
            <person name="Rohde M."/>
            <person name="Galperin M.Y."/>
            <person name="Jogler C."/>
        </authorList>
    </citation>
    <scope>NUCLEOTIDE SEQUENCE [LARGE SCALE GENOMIC DNA]</scope>
    <source>
        <strain evidence="3 4">KS4</strain>
    </source>
</reference>
<name>A0A517YRI7_9BACT</name>
<dbReference type="AlphaFoldDB" id="A0A517YRI7"/>
<dbReference type="KEGG" id="pcor:KS4_08790"/>
<dbReference type="EMBL" id="CP036425">
    <property type="protein sequence ID" value="QDU32843.1"/>
    <property type="molecule type" value="Genomic_DNA"/>
</dbReference>
<dbReference type="Proteomes" id="UP000317369">
    <property type="component" value="Chromosome"/>
</dbReference>
<feature type="compositionally biased region" description="Basic and acidic residues" evidence="1">
    <location>
        <begin position="209"/>
        <end position="226"/>
    </location>
</feature>
<accession>A0A517YRI7</accession>
<evidence type="ECO:0000256" key="1">
    <source>
        <dbReference type="SAM" id="MobiDB-lite"/>
    </source>
</evidence>
<proteinExistence type="predicted"/>
<feature type="compositionally biased region" description="Polar residues" evidence="1">
    <location>
        <begin position="25"/>
        <end position="47"/>
    </location>
</feature>
<evidence type="ECO:0000256" key="2">
    <source>
        <dbReference type="SAM" id="SignalP"/>
    </source>
</evidence>
<sequence length="517" mass="57381" precursor="true">MQIKPIKSVFLASLMLLIAFTSSACKKESSPPSESDIATAQGDSASQPPKPVLQYPNDRGDTATVPQMESDDKYNIQHTEPIAPQDQDLEHSDQQKLQGRTLRRPSMTVPSIKAQVNAADTSSNPSSKSADEPSAPTTADSPAEQDESTESQSETKTEVKGDESKNASDAMDKANTQLDMEGVPKPMGEDEAAIEAQDMADSDPYNNIRTDKGEDDRMDISERENAIRNNEPSSKSATSVIPENPETVKEPDDPINAEMQPKEPVAPPVSPILPEAMPDGEERGKQLVKDIEENENYKGWYSHQAIEGRVELVWMGAKAFEGVLAFQTNLGAACIDLDSGELLVYDGNSAWLSPTSSAFKRARFHLLTWPYFITVGYKLSDPGVNIEYLGEQLWKEGESYPAFRMTFGPNVGDTPDDWYVLYVDTKRNLIVGMNYIVTYGTTLAEAEKEVHAISYDRYQLIEGVDVPWRMTFWHWDPSKGITDKLGELNFSSAKFITPGKTYFQKPENSREDKIPNQ</sequence>
<evidence type="ECO:0000313" key="3">
    <source>
        <dbReference type="EMBL" id="QDU32843.1"/>
    </source>
</evidence>
<protein>
    <submittedName>
        <fullName evidence="3">Uncharacterized protein</fullName>
    </submittedName>
</protein>